<gene>
    <name evidence="2" type="ORF">SAMN04488519_101235</name>
</gene>
<dbReference type="AlphaFoldDB" id="A0A1I5APM6"/>
<proteinExistence type="predicted"/>
<keyword evidence="3" id="KW-1185">Reference proteome</keyword>
<evidence type="ECO:0000313" key="3">
    <source>
        <dbReference type="Proteomes" id="UP000199564"/>
    </source>
</evidence>
<evidence type="ECO:0000313" key="2">
    <source>
        <dbReference type="EMBL" id="SFN64395.1"/>
    </source>
</evidence>
<organism evidence="2 3">
    <name type="scientific">Algoriphagus ornithinivorans</name>
    <dbReference type="NCBI Taxonomy" id="226506"/>
    <lineage>
        <taxon>Bacteria</taxon>
        <taxon>Pseudomonadati</taxon>
        <taxon>Bacteroidota</taxon>
        <taxon>Cytophagia</taxon>
        <taxon>Cytophagales</taxon>
        <taxon>Cyclobacteriaceae</taxon>
        <taxon>Algoriphagus</taxon>
    </lineage>
</organism>
<protein>
    <submittedName>
        <fullName evidence="2">Uncharacterized protein</fullName>
    </submittedName>
</protein>
<feature type="chain" id="PRO_5011641928" evidence="1">
    <location>
        <begin position="19"/>
        <end position="234"/>
    </location>
</feature>
<keyword evidence="1" id="KW-0732">Signal</keyword>
<feature type="signal peptide" evidence="1">
    <location>
        <begin position="1"/>
        <end position="18"/>
    </location>
</feature>
<name>A0A1I5APM6_9BACT</name>
<dbReference type="EMBL" id="FOVW01000001">
    <property type="protein sequence ID" value="SFN64395.1"/>
    <property type="molecule type" value="Genomic_DNA"/>
</dbReference>
<dbReference type="STRING" id="226506.SAMN04488519_101235"/>
<evidence type="ECO:0000256" key="1">
    <source>
        <dbReference type="SAM" id="SignalP"/>
    </source>
</evidence>
<sequence length="234" mass="26451">MKKFFVVVALLVSNLSFGQISNVDLNGSPARLSTYSEIDGSPYLFEDWARADISLSNAGLKENVAYKFNIYENELEVINEAGNKIYLNKAYIEYAMLERPSIIIANGSNEGMLTKLLFKKGYGMISGVKDTDLVNVIAEGKKYTLVRKFQTDLVTPPKNSYSPTPGRMFVFEQSFYLIDSNNEVNSVRNRTNNIVKSLADDDQAEAKQIIKDNKLDLSREDHMVIFFQKLNQEA</sequence>
<dbReference type="Proteomes" id="UP000199564">
    <property type="component" value="Unassembled WGS sequence"/>
</dbReference>
<reference evidence="3" key="1">
    <citation type="submission" date="2016-10" db="EMBL/GenBank/DDBJ databases">
        <authorList>
            <person name="Varghese N."/>
            <person name="Submissions S."/>
        </authorList>
    </citation>
    <scope>NUCLEOTIDE SEQUENCE [LARGE SCALE GENOMIC DNA]</scope>
    <source>
        <strain evidence="3">DSM 15282</strain>
    </source>
</reference>
<dbReference type="RefSeq" id="WP_091649139.1">
    <property type="nucleotide sequence ID" value="NZ_FOVW01000001.1"/>
</dbReference>
<accession>A0A1I5APM6</accession>